<proteinExistence type="predicted"/>
<protein>
    <submittedName>
        <fullName evidence="2 3">Transposase</fullName>
    </submittedName>
</protein>
<dbReference type="Pfam" id="PF13610">
    <property type="entry name" value="DDE_Tnp_IS240"/>
    <property type="match status" value="1"/>
</dbReference>
<dbReference type="InterPro" id="IPR032874">
    <property type="entry name" value="DDE_dom"/>
</dbReference>
<evidence type="ECO:0000313" key="2">
    <source>
        <dbReference type="EMBL" id="MCX4150173.1"/>
    </source>
</evidence>
<reference evidence="3" key="1">
    <citation type="submission" date="2022-06" db="EMBL/GenBank/DDBJ databases">
        <title>PHB producers.</title>
        <authorList>
            <person name="Besaury L."/>
        </authorList>
    </citation>
    <scope>NUCLEOTIDE SEQUENCE</scope>
    <source>
        <strain evidence="3 4">SEWS6</strain>
    </source>
</reference>
<dbReference type="Proteomes" id="UP001242288">
    <property type="component" value="Unassembled WGS sequence"/>
</dbReference>
<dbReference type="Proteomes" id="UP001209412">
    <property type="component" value="Unassembled WGS sequence"/>
</dbReference>
<gene>
    <name evidence="3" type="ORF">NIE36_33175</name>
    <name evidence="2" type="ORF">OSB80_33245</name>
</gene>
<sequence>MKVEGLLPEEITLKSSRYLKNRIDRNHRNVKSRVDVMLGFKRFRDSTVTISGIELMHRIR</sequence>
<evidence type="ECO:0000313" key="4">
    <source>
        <dbReference type="Proteomes" id="UP001209412"/>
    </source>
</evidence>
<evidence type="ECO:0000259" key="1">
    <source>
        <dbReference type="Pfam" id="PF13610"/>
    </source>
</evidence>
<feature type="domain" description="DDE" evidence="1">
    <location>
        <begin position="2"/>
        <end position="59"/>
    </location>
</feature>
<comment type="caution">
    <text evidence="3">The sequence shown here is derived from an EMBL/GenBank/DDBJ whole genome shotgun (WGS) entry which is preliminary data.</text>
</comment>
<name>A0AAP5BI57_9BURK</name>
<dbReference type="EMBL" id="JAMXWF010000037">
    <property type="protein sequence ID" value="MDQ6411991.1"/>
    <property type="molecule type" value="Genomic_DNA"/>
</dbReference>
<keyword evidence="4" id="KW-1185">Reference proteome</keyword>
<dbReference type="AlphaFoldDB" id="A0AAP5BI57"/>
<evidence type="ECO:0000313" key="5">
    <source>
        <dbReference type="Proteomes" id="UP001242288"/>
    </source>
</evidence>
<accession>A0AAP5BI57</accession>
<evidence type="ECO:0000313" key="3">
    <source>
        <dbReference type="EMBL" id="MDQ6411991.1"/>
    </source>
</evidence>
<dbReference type="EMBL" id="JAPKHW010000037">
    <property type="protein sequence ID" value="MCX4150173.1"/>
    <property type="molecule type" value="Genomic_DNA"/>
</dbReference>
<organism evidence="3 5">
    <name type="scientific">Paraburkholderia madseniana</name>
    <dbReference type="NCBI Taxonomy" id="2599607"/>
    <lineage>
        <taxon>Bacteria</taxon>
        <taxon>Pseudomonadati</taxon>
        <taxon>Pseudomonadota</taxon>
        <taxon>Betaproteobacteria</taxon>
        <taxon>Burkholderiales</taxon>
        <taxon>Burkholderiaceae</taxon>
        <taxon>Paraburkholderia</taxon>
    </lineage>
</organism>